<name>A0A183GLA9_HELPZ</name>
<accession>A0A183GLA9</accession>
<accession>A0A3P8CG15</accession>
<dbReference type="Pfam" id="PF10326">
    <property type="entry name" value="7TM_GPCR_Str"/>
    <property type="match status" value="1"/>
</dbReference>
<evidence type="ECO:0000313" key="2">
    <source>
        <dbReference type="EMBL" id="VDP39037.1"/>
    </source>
</evidence>
<dbReference type="PANTHER" id="PTHR47758:SF4">
    <property type="entry name" value="SERPENTINE RECEPTOR, CLASS M"/>
    <property type="match status" value="1"/>
</dbReference>
<sequence length="188" mass="20942">MTVDVGLIANFNAYISGAISVIVNVLLIIAISKARSKTIGLYKWMMIFATCVDLLFSIWTAVSCPTVAADSKTSSVLFVKGGFLVSLYVGRTFLIVWIVLLCTSIIVSPSLFIFRYLQVCRRNWVLTYGGRLFLVFVIPMSLAWSAASMLLYSAYPSERDLDYFKNIAFTVNLDGNRAFLVACLRVSR</sequence>
<dbReference type="AlphaFoldDB" id="A0A183GLA9"/>
<keyword evidence="1" id="KW-0812">Transmembrane</keyword>
<dbReference type="PANTHER" id="PTHR47758">
    <property type="entry name" value="SERPENTINE RECEPTOR, CLASS M-RELATED"/>
    <property type="match status" value="1"/>
</dbReference>
<evidence type="ECO:0000256" key="1">
    <source>
        <dbReference type="SAM" id="Phobius"/>
    </source>
</evidence>
<keyword evidence="1" id="KW-0472">Membrane</keyword>
<reference evidence="2 3" key="1">
    <citation type="submission" date="2018-11" db="EMBL/GenBank/DDBJ databases">
        <authorList>
            <consortium name="Pathogen Informatics"/>
        </authorList>
    </citation>
    <scope>NUCLEOTIDE SEQUENCE [LARGE SCALE GENOMIC DNA]</scope>
</reference>
<gene>
    <name evidence="2" type="ORF">HPBE_LOCUS23478</name>
</gene>
<protein>
    <submittedName>
        <fullName evidence="4">G_PROTEIN_RECEP_F1_2 domain-containing protein</fullName>
    </submittedName>
</protein>
<feature type="transmembrane region" description="Helical" evidence="1">
    <location>
        <begin position="12"/>
        <end position="32"/>
    </location>
</feature>
<dbReference type="OrthoDB" id="5846551at2759"/>
<dbReference type="InterPro" id="IPR019428">
    <property type="entry name" value="7TM_GPCR_serpentine_rcpt_Str"/>
</dbReference>
<dbReference type="Proteomes" id="UP000050761">
    <property type="component" value="Unassembled WGS sequence"/>
</dbReference>
<organism evidence="3 4">
    <name type="scientific">Heligmosomoides polygyrus</name>
    <name type="common">Parasitic roundworm</name>
    <dbReference type="NCBI Taxonomy" id="6339"/>
    <lineage>
        <taxon>Eukaryota</taxon>
        <taxon>Metazoa</taxon>
        <taxon>Ecdysozoa</taxon>
        <taxon>Nematoda</taxon>
        <taxon>Chromadorea</taxon>
        <taxon>Rhabditida</taxon>
        <taxon>Rhabditina</taxon>
        <taxon>Rhabditomorpha</taxon>
        <taxon>Strongyloidea</taxon>
        <taxon>Heligmosomidae</taxon>
        <taxon>Heligmosomoides</taxon>
    </lineage>
</organism>
<feature type="transmembrane region" description="Helical" evidence="1">
    <location>
        <begin position="44"/>
        <end position="68"/>
    </location>
</feature>
<dbReference type="WBParaSite" id="HPBE_0002347901-mRNA-1">
    <property type="protein sequence ID" value="HPBE_0002347901-mRNA-1"/>
    <property type="gene ID" value="HPBE_0002347901"/>
</dbReference>
<feature type="transmembrane region" description="Helical" evidence="1">
    <location>
        <begin position="132"/>
        <end position="155"/>
    </location>
</feature>
<dbReference type="SUPFAM" id="SSF81321">
    <property type="entry name" value="Family A G protein-coupled receptor-like"/>
    <property type="match status" value="1"/>
</dbReference>
<keyword evidence="1" id="KW-1133">Transmembrane helix</keyword>
<keyword evidence="3" id="KW-1185">Reference proteome</keyword>
<evidence type="ECO:0000313" key="4">
    <source>
        <dbReference type="WBParaSite" id="HPBE_0002347901-mRNA-1"/>
    </source>
</evidence>
<feature type="transmembrane region" description="Helical" evidence="1">
    <location>
        <begin position="88"/>
        <end position="112"/>
    </location>
</feature>
<dbReference type="EMBL" id="UZAH01035106">
    <property type="protein sequence ID" value="VDP39037.1"/>
    <property type="molecule type" value="Genomic_DNA"/>
</dbReference>
<evidence type="ECO:0000313" key="3">
    <source>
        <dbReference type="Proteomes" id="UP000050761"/>
    </source>
</evidence>
<proteinExistence type="predicted"/>
<reference evidence="4" key="2">
    <citation type="submission" date="2019-09" db="UniProtKB">
        <authorList>
            <consortium name="WormBaseParasite"/>
        </authorList>
    </citation>
    <scope>IDENTIFICATION</scope>
</reference>